<comment type="caution">
    <text evidence="1">The sequence shown here is derived from an EMBL/GenBank/DDBJ whole genome shotgun (WGS) entry which is preliminary data.</text>
</comment>
<proteinExistence type="predicted"/>
<keyword evidence="2" id="KW-1185">Reference proteome</keyword>
<dbReference type="AlphaFoldDB" id="A0A7W8IMX2"/>
<dbReference type="Proteomes" id="UP000568106">
    <property type="component" value="Unassembled WGS sequence"/>
</dbReference>
<sequence length="51" mass="5840">MGLRRKTKHHRMSARQDIIMAMDFNALTLYNSNVSREQGINESAYKDTAAP</sequence>
<accession>A0A7W8IMX2</accession>
<dbReference type="EMBL" id="JACHDY010000008">
    <property type="protein sequence ID" value="MBB5319425.1"/>
    <property type="molecule type" value="Genomic_DNA"/>
</dbReference>
<organism evidence="1 2">
    <name type="scientific">Tunturiibacter empetritectus</name>
    <dbReference type="NCBI Taxonomy" id="3069691"/>
    <lineage>
        <taxon>Bacteria</taxon>
        <taxon>Pseudomonadati</taxon>
        <taxon>Acidobacteriota</taxon>
        <taxon>Terriglobia</taxon>
        <taxon>Terriglobales</taxon>
        <taxon>Acidobacteriaceae</taxon>
        <taxon>Tunturiibacter</taxon>
    </lineage>
</organism>
<reference evidence="1" key="1">
    <citation type="submission" date="2020-08" db="EMBL/GenBank/DDBJ databases">
        <title>Genomic Encyclopedia of Type Strains, Phase IV (KMG-V): Genome sequencing to study the core and pangenomes of soil and plant-associated prokaryotes.</title>
        <authorList>
            <person name="Whitman W."/>
        </authorList>
    </citation>
    <scope>NUCLEOTIDE SEQUENCE [LARGE SCALE GENOMIC DNA]</scope>
    <source>
        <strain evidence="1">M8UP27</strain>
    </source>
</reference>
<protein>
    <submittedName>
        <fullName evidence="1">Uncharacterized protein</fullName>
    </submittedName>
</protein>
<evidence type="ECO:0000313" key="1">
    <source>
        <dbReference type="EMBL" id="MBB5319425.1"/>
    </source>
</evidence>
<gene>
    <name evidence="1" type="ORF">HDF09_004133</name>
</gene>
<name>A0A7W8IMX2_9BACT</name>
<evidence type="ECO:0000313" key="2">
    <source>
        <dbReference type="Proteomes" id="UP000568106"/>
    </source>
</evidence>